<organism evidence="2 3">
    <name type="scientific">Phocaeicola vulgatus</name>
    <name type="common">Bacteroides vulgatus</name>
    <dbReference type="NCBI Taxonomy" id="821"/>
    <lineage>
        <taxon>Bacteria</taxon>
        <taxon>Pseudomonadati</taxon>
        <taxon>Bacteroidota</taxon>
        <taxon>Bacteroidia</taxon>
        <taxon>Bacteroidales</taxon>
        <taxon>Bacteroidaceae</taxon>
        <taxon>Phocaeicola</taxon>
    </lineage>
</organism>
<reference evidence="3 4" key="1">
    <citation type="journal article" date="2019" name="Nat. Med.">
        <title>A library of human gut bacterial isolates paired with longitudinal multiomics data enables mechanistic microbiome research.</title>
        <authorList>
            <person name="Poyet M."/>
            <person name="Groussin M."/>
            <person name="Gibbons S.M."/>
            <person name="Avila-Pacheco J."/>
            <person name="Jiang X."/>
            <person name="Kearney S.M."/>
            <person name="Perrotta A.R."/>
            <person name="Berdy B."/>
            <person name="Zhao S."/>
            <person name="Lieberman T.D."/>
            <person name="Swanson P.K."/>
            <person name="Smith M."/>
            <person name="Roesemann S."/>
            <person name="Alexander J.E."/>
            <person name="Rich S.A."/>
            <person name="Livny J."/>
            <person name="Vlamakis H."/>
            <person name="Clish C."/>
            <person name="Bullock K."/>
            <person name="Deik A."/>
            <person name="Scott J."/>
            <person name="Pierce K.A."/>
            <person name="Xavier R.J."/>
            <person name="Alm E.J."/>
        </authorList>
    </citation>
    <scope>NUCLEOTIDE SEQUENCE [LARGE SCALE GENOMIC DNA]</scope>
    <source>
        <strain evidence="2 3">BIOML-A140</strain>
        <strain evidence="1 4">BIOML-A141</strain>
    </source>
</reference>
<dbReference type="PANTHER" id="PTHR48465:SF1">
    <property type="entry name" value="PROTEIN SSUH2 HOMOLOG"/>
    <property type="match status" value="1"/>
</dbReference>
<sequence>MQKTGKIEKLSIGDIRNTTKDNCTKLIDAIGAVVDRNLGMSCSVVSVNHSYEYKILITNKTSSVQLETKEKPGNILRKTNEPTELHFFTYEKLKESAKLNHGKYRGKLYGTIELCKCDKTISCPDCDGTGICSSCDGEKQIVCTVCNGDKECISCNGTGTYTCTNCDGDGDCPECNDGWYTCDECNGDGTMDCPDCNGSGNYVDSTCNKCGGSGYYDYYNNKVCRACGGSGRFVITCKRCDGDGTVDCDNCDGDGGWDCKECHGSGKCSHCHGEGGFTCKACSGSGSCGKCKGRGKIWCPDCHGKGKCFDCKGEKIVTCPRCDGLGKYQSYTQYSLSDNETKRELCSIPINASDIEAADGDCIYNNVIYDFFAGRANTYDDKSILQQVSADKIEIVKDWISLEKNSTFTKDHIGKDYLNTKVELTKLPVSKIVIRCNSTSYSIWIVGKNKVIFYDDLPSFAARLFGGLNKLFGGK</sequence>
<evidence type="ECO:0000313" key="4">
    <source>
        <dbReference type="Proteomes" id="UP000483142"/>
    </source>
</evidence>
<protein>
    <submittedName>
        <fullName evidence="2">Uncharacterized protein</fullName>
    </submittedName>
</protein>
<dbReference type="Proteomes" id="UP000468344">
    <property type="component" value="Unassembled WGS sequence"/>
</dbReference>
<dbReference type="RefSeq" id="WP_195584518.1">
    <property type="nucleotide sequence ID" value="NZ_JADNLG010000001.1"/>
</dbReference>
<dbReference type="PANTHER" id="PTHR48465">
    <property type="entry name" value="PROTEIN SSUH2 HOMOLOG"/>
    <property type="match status" value="1"/>
</dbReference>
<dbReference type="EMBL" id="WDBZ01000011">
    <property type="protein sequence ID" value="KAB6454410.1"/>
    <property type="molecule type" value="Genomic_DNA"/>
</dbReference>
<dbReference type="Gene3D" id="6.20.20.10">
    <property type="match status" value="1"/>
</dbReference>
<proteinExistence type="predicted"/>
<comment type="caution">
    <text evidence="2">The sequence shown here is derived from an EMBL/GenBank/DDBJ whole genome shotgun (WGS) entry which is preliminary data.</text>
</comment>
<accession>A0A6I0ZFY8</accession>
<evidence type="ECO:0000313" key="3">
    <source>
        <dbReference type="Proteomes" id="UP000468344"/>
    </source>
</evidence>
<name>A0A6I0ZFY8_PHOVU</name>
<dbReference type="AlphaFoldDB" id="A0A6I0ZFY8"/>
<dbReference type="Proteomes" id="UP000483142">
    <property type="component" value="Unassembled WGS sequence"/>
</dbReference>
<evidence type="ECO:0000313" key="1">
    <source>
        <dbReference type="EMBL" id="KAB6454410.1"/>
    </source>
</evidence>
<evidence type="ECO:0000313" key="2">
    <source>
        <dbReference type="EMBL" id="KAB6479238.1"/>
    </source>
</evidence>
<gene>
    <name evidence="2" type="ORF">GAZ06_07210</name>
    <name evidence="1" type="ORF">GAZ09_07045</name>
</gene>
<dbReference type="InterPro" id="IPR052789">
    <property type="entry name" value="SSUH2_homolog"/>
</dbReference>
<dbReference type="EMBL" id="WDBY01000010">
    <property type="protein sequence ID" value="KAB6479238.1"/>
    <property type="molecule type" value="Genomic_DNA"/>
</dbReference>